<organism evidence="2 3">
    <name type="scientific">Chitinophaga silvatica</name>
    <dbReference type="NCBI Taxonomy" id="2282649"/>
    <lineage>
        <taxon>Bacteria</taxon>
        <taxon>Pseudomonadati</taxon>
        <taxon>Bacteroidota</taxon>
        <taxon>Chitinophagia</taxon>
        <taxon>Chitinophagales</taxon>
        <taxon>Chitinophagaceae</taxon>
        <taxon>Chitinophaga</taxon>
    </lineage>
</organism>
<feature type="domain" description="Haem-binding" evidence="1">
    <location>
        <begin position="12"/>
        <end position="147"/>
    </location>
</feature>
<reference evidence="2 3" key="1">
    <citation type="submission" date="2018-07" db="EMBL/GenBank/DDBJ databases">
        <title>Chitinophaga K2CV101002-2 sp. nov., isolated from a monsoon evergreen broad-leaved forest soil.</title>
        <authorList>
            <person name="Lv Y."/>
        </authorList>
    </citation>
    <scope>NUCLEOTIDE SEQUENCE [LARGE SCALE GENOMIC DNA]</scope>
    <source>
        <strain evidence="2 3">GDMCC 1.1288</strain>
    </source>
</reference>
<keyword evidence="3" id="KW-1185">Reference proteome</keyword>
<dbReference type="AlphaFoldDB" id="A0A3E1YGZ5"/>
<dbReference type="RefSeq" id="WP_116973884.1">
    <property type="nucleotide sequence ID" value="NZ_QPMM01000001.1"/>
</dbReference>
<accession>A0A3E1YGZ5</accession>
<name>A0A3E1YGZ5_9BACT</name>
<evidence type="ECO:0000259" key="1">
    <source>
        <dbReference type="SMART" id="SM01235"/>
    </source>
</evidence>
<evidence type="ECO:0000313" key="2">
    <source>
        <dbReference type="EMBL" id="RFS26693.1"/>
    </source>
</evidence>
<comment type="caution">
    <text evidence="2">The sequence shown here is derived from an EMBL/GenBank/DDBJ whole genome shotgun (WGS) entry which is preliminary data.</text>
</comment>
<dbReference type="EMBL" id="QPMM01000001">
    <property type="protein sequence ID" value="RFS26693.1"/>
    <property type="molecule type" value="Genomic_DNA"/>
</dbReference>
<protein>
    <submittedName>
        <fullName evidence="2">Cytochrome C</fullName>
    </submittedName>
</protein>
<evidence type="ECO:0000313" key="3">
    <source>
        <dbReference type="Proteomes" id="UP000260644"/>
    </source>
</evidence>
<dbReference type="OrthoDB" id="196738at2"/>
<sequence length="166" mass="19234">MKRRNKILLALLVLAVLIQFYRPARNISTAAQPNNITTAYNTSAEVKDILKRACNDCHSNNTVYPWYAEIQPVAWWLDKHVKDGKRHLNFDEFINNPISRQYKKLGESIELVNDGEMPLSSYTFIHTNAKLTTDEKKIFNDWCEGIRSTLKEKYPADSFVVKKKKA</sequence>
<dbReference type="Proteomes" id="UP000260644">
    <property type="component" value="Unassembled WGS sequence"/>
</dbReference>
<dbReference type="InterPro" id="IPR025992">
    <property type="entry name" value="Haem-bd"/>
</dbReference>
<dbReference type="Pfam" id="PF14376">
    <property type="entry name" value="Haem_bd"/>
    <property type="match status" value="1"/>
</dbReference>
<gene>
    <name evidence="2" type="ORF">DVR12_02580</name>
</gene>
<dbReference type="SMART" id="SM01235">
    <property type="entry name" value="Haem_bd"/>
    <property type="match status" value="1"/>
</dbReference>
<proteinExistence type="predicted"/>